<evidence type="ECO:0000313" key="4">
    <source>
        <dbReference type="Proteomes" id="UP000064921"/>
    </source>
</evidence>
<dbReference type="GO" id="GO:0016705">
    <property type="term" value="F:oxidoreductase activity, acting on paired donors, with incorporation or reduction of molecular oxygen"/>
    <property type="evidence" value="ECO:0007669"/>
    <property type="project" value="InterPro"/>
</dbReference>
<sequence>MTFRLSILDKSPTGEDGNATRALQTSLALARLADQLGYHRIWFAEHHGVPALAGSAPEVLIAHVLAITSRIRVGSGGVLLQHYSPYKVAETFGVLANLAPGRVDLGIGRAPGGMPAGRRALQWELAAEKRPFEQKLRELDHFIRGTLPLGHPLEGAQALPAAAALPQLFLLGASAESARLAGKLGWNYGYSGHHNGDASLLNEVKSTHARAGGRAFSVAVSVVIAGSASEAARLSQEARVFKVTLPDGHSVNLPSEDAAREYARQSGEDNYTLQPLTPQLIAGTPAQVLDRLDELHRTQGIDEFVLDLPTTGARARFEALEALATHRHLTAA</sequence>
<dbReference type="RefSeq" id="WP_058897937.1">
    <property type="nucleotide sequence ID" value="NZ_CP013068.1"/>
</dbReference>
<comment type="similarity">
    <text evidence="1">To bacterial alkanal monooxygenase alpha and beta chains.</text>
</comment>
<dbReference type="InterPro" id="IPR019949">
    <property type="entry name" value="CmoO-like"/>
</dbReference>
<dbReference type="GO" id="GO:0005829">
    <property type="term" value="C:cytosol"/>
    <property type="evidence" value="ECO:0007669"/>
    <property type="project" value="TreeGrafter"/>
</dbReference>
<dbReference type="InterPro" id="IPR036661">
    <property type="entry name" value="Luciferase-like_sf"/>
</dbReference>
<dbReference type="EMBL" id="CP013068">
    <property type="protein sequence ID" value="ALV26018.1"/>
    <property type="molecule type" value="Genomic_DNA"/>
</dbReference>
<name>A0A0U3NZK0_9HYPH</name>
<dbReference type="InterPro" id="IPR050766">
    <property type="entry name" value="Bact_Lucif_Oxidored"/>
</dbReference>
<dbReference type="NCBIfam" id="TIGR03558">
    <property type="entry name" value="oxido_grp_1"/>
    <property type="match status" value="1"/>
</dbReference>
<reference evidence="3 4" key="1">
    <citation type="submission" date="2015-10" db="EMBL/GenBank/DDBJ databases">
        <title>The world's first case of liver abscess caused by Pannonibacter phragmitetus.</title>
        <authorList>
            <person name="Ming D."/>
            <person name="Wang M."/>
            <person name="Zhou Y."/>
            <person name="Jiang T."/>
            <person name="Hu S."/>
        </authorList>
    </citation>
    <scope>NUCLEOTIDE SEQUENCE [LARGE SCALE GENOMIC DNA]</scope>
    <source>
        <strain evidence="3 4">31801</strain>
    </source>
</reference>
<dbReference type="InterPro" id="IPR011251">
    <property type="entry name" value="Luciferase-like_dom"/>
</dbReference>
<dbReference type="PANTHER" id="PTHR30137">
    <property type="entry name" value="LUCIFERASE-LIKE MONOOXYGENASE"/>
    <property type="match status" value="1"/>
</dbReference>
<accession>A0A0U3NZK0</accession>
<dbReference type="SUPFAM" id="SSF51679">
    <property type="entry name" value="Bacterial luciferase-like"/>
    <property type="match status" value="1"/>
</dbReference>
<dbReference type="Pfam" id="PF00296">
    <property type="entry name" value="Bac_luciferase"/>
    <property type="match status" value="1"/>
</dbReference>
<dbReference type="KEGG" id="pphr:APZ00_02115"/>
<protein>
    <recommendedName>
        <fullName evidence="2">Luciferase-like domain-containing protein</fullName>
    </recommendedName>
</protein>
<dbReference type="eggNOG" id="COG2141">
    <property type="taxonomic scope" value="Bacteria"/>
</dbReference>
<dbReference type="Proteomes" id="UP000064921">
    <property type="component" value="Chromosome"/>
</dbReference>
<keyword evidence="4" id="KW-1185">Reference proteome</keyword>
<dbReference type="AlphaFoldDB" id="A0A0U3NZK0"/>
<evidence type="ECO:0000256" key="1">
    <source>
        <dbReference type="ARBA" id="ARBA00007789"/>
    </source>
</evidence>
<organism evidence="3 4">
    <name type="scientific">Pannonibacter phragmitetus</name>
    <dbReference type="NCBI Taxonomy" id="121719"/>
    <lineage>
        <taxon>Bacteria</taxon>
        <taxon>Pseudomonadati</taxon>
        <taxon>Pseudomonadota</taxon>
        <taxon>Alphaproteobacteria</taxon>
        <taxon>Hyphomicrobiales</taxon>
        <taxon>Stappiaceae</taxon>
        <taxon>Pannonibacter</taxon>
    </lineage>
</organism>
<evidence type="ECO:0000313" key="3">
    <source>
        <dbReference type="EMBL" id="ALV26018.1"/>
    </source>
</evidence>
<feature type="domain" description="Luciferase-like" evidence="2">
    <location>
        <begin position="7"/>
        <end position="298"/>
    </location>
</feature>
<gene>
    <name evidence="3" type="ORF">APZ00_02115</name>
</gene>
<proteinExistence type="predicted"/>
<dbReference type="Gene3D" id="3.20.20.30">
    <property type="entry name" value="Luciferase-like domain"/>
    <property type="match status" value="1"/>
</dbReference>
<evidence type="ECO:0000259" key="2">
    <source>
        <dbReference type="Pfam" id="PF00296"/>
    </source>
</evidence>
<dbReference type="STRING" id="121719.APZ00_02115"/>
<dbReference type="PANTHER" id="PTHR30137:SF20">
    <property type="entry name" value="N-ACETYL-S-ALKYLCYSTEINE MONOOXYGENASE"/>
    <property type="match status" value="1"/>
</dbReference>